<reference evidence="3 4" key="1">
    <citation type="journal article" date="2023" name="G3 (Bethesda)">
        <title>A high-quality reference genome for the fission yeast Schizosaccharomyces osmophilus.</title>
        <authorList>
            <person name="Jia G.S."/>
            <person name="Zhang W.C."/>
            <person name="Liang Y."/>
            <person name="Liu X.H."/>
            <person name="Rhind N."/>
            <person name="Pidoux A."/>
            <person name="Brysch-Herzberg M."/>
            <person name="Du L.L."/>
        </authorList>
    </citation>
    <scope>NUCLEOTIDE SEQUENCE [LARGE SCALE GENOMIC DNA]</scope>
    <source>
        <strain evidence="3 4">CBS 15793</strain>
    </source>
</reference>
<name>A0AAE9W9C7_9SCHI</name>
<dbReference type="KEGG" id="som:SOMG_01161"/>
<dbReference type="AlphaFoldDB" id="A0AAE9W9C7"/>
<protein>
    <submittedName>
        <fullName evidence="3">Uncharacterized protein</fullName>
    </submittedName>
</protein>
<gene>
    <name evidence="3" type="ORF">SOMG_01161</name>
</gene>
<keyword evidence="4" id="KW-1185">Reference proteome</keyword>
<dbReference type="EMBL" id="CP115611">
    <property type="protein sequence ID" value="WBW72075.1"/>
    <property type="molecule type" value="Genomic_DNA"/>
</dbReference>
<keyword evidence="2" id="KW-1133">Transmembrane helix</keyword>
<feature type="region of interest" description="Disordered" evidence="1">
    <location>
        <begin position="1"/>
        <end position="20"/>
    </location>
</feature>
<dbReference type="Proteomes" id="UP001212411">
    <property type="component" value="Chromosome 1"/>
</dbReference>
<feature type="transmembrane region" description="Helical" evidence="2">
    <location>
        <begin position="162"/>
        <end position="189"/>
    </location>
</feature>
<accession>A0AAE9W9C7</accession>
<sequence length="284" mass="32339">MDSSAKELMNPPAYNQGNASELDLESQSLLRNPKDMNDHSKGKVCKVNKKAMPTIPELVCFDASSSDYRSKLLGLKNYFLPRKILISSELELLFATAFVSFMIIMMISFLYGFRSFFQDLSLQYSEECTLAIVLEIVIGFFIWMLECVLMEFQLYVAGTLSILVIFIGQIIACIVLGSVFSIIGMVLAIGTACIGADEDEDSVQAGFRDQMWEYYGAFFNNKFYPCLDFVYFGTVFVVSMLFDSLIKFYSLKVERSDEFFDLSTSFRRQQENDELVSPSCRMDK</sequence>
<feature type="transmembrane region" description="Helical" evidence="2">
    <location>
        <begin position="229"/>
        <end position="246"/>
    </location>
</feature>
<keyword evidence="2" id="KW-0812">Transmembrane</keyword>
<evidence type="ECO:0000256" key="2">
    <source>
        <dbReference type="SAM" id="Phobius"/>
    </source>
</evidence>
<evidence type="ECO:0000313" key="4">
    <source>
        <dbReference type="Proteomes" id="UP001212411"/>
    </source>
</evidence>
<keyword evidence="2" id="KW-0472">Membrane</keyword>
<evidence type="ECO:0000313" key="3">
    <source>
        <dbReference type="EMBL" id="WBW72075.1"/>
    </source>
</evidence>
<feature type="transmembrane region" description="Helical" evidence="2">
    <location>
        <begin position="92"/>
        <end position="111"/>
    </location>
</feature>
<proteinExistence type="predicted"/>
<organism evidence="3 4">
    <name type="scientific">Schizosaccharomyces osmophilus</name>
    <dbReference type="NCBI Taxonomy" id="2545709"/>
    <lineage>
        <taxon>Eukaryota</taxon>
        <taxon>Fungi</taxon>
        <taxon>Dikarya</taxon>
        <taxon>Ascomycota</taxon>
        <taxon>Taphrinomycotina</taxon>
        <taxon>Schizosaccharomycetes</taxon>
        <taxon>Schizosaccharomycetales</taxon>
        <taxon>Schizosaccharomycetaceae</taxon>
        <taxon>Schizosaccharomyces</taxon>
    </lineage>
</organism>
<dbReference type="RefSeq" id="XP_056036318.1">
    <property type="nucleotide sequence ID" value="XM_056179954.1"/>
</dbReference>
<evidence type="ECO:0000256" key="1">
    <source>
        <dbReference type="SAM" id="MobiDB-lite"/>
    </source>
</evidence>
<dbReference type="GeneID" id="80874643"/>
<feature type="transmembrane region" description="Helical" evidence="2">
    <location>
        <begin position="131"/>
        <end position="150"/>
    </location>
</feature>